<dbReference type="EMBL" id="JBJJXI010000050">
    <property type="protein sequence ID" value="KAL3400902.1"/>
    <property type="molecule type" value="Genomic_DNA"/>
</dbReference>
<name>A0ABD2X7Q4_9HYME</name>
<dbReference type="AlphaFoldDB" id="A0ABD2X7Q4"/>
<comment type="caution">
    <text evidence="1">The sequence shown here is derived from an EMBL/GenBank/DDBJ whole genome shotgun (WGS) entry which is preliminary data.</text>
</comment>
<proteinExistence type="predicted"/>
<evidence type="ECO:0008006" key="3">
    <source>
        <dbReference type="Google" id="ProtNLM"/>
    </source>
</evidence>
<evidence type="ECO:0000313" key="2">
    <source>
        <dbReference type="Proteomes" id="UP001627154"/>
    </source>
</evidence>
<protein>
    <recommendedName>
        <fullName evidence="3">Reverse transcriptase domain-containing protein</fullName>
    </recommendedName>
</protein>
<evidence type="ECO:0000313" key="1">
    <source>
        <dbReference type="EMBL" id="KAL3400902.1"/>
    </source>
</evidence>
<dbReference type="Proteomes" id="UP001627154">
    <property type="component" value="Unassembled WGS sequence"/>
</dbReference>
<reference evidence="1 2" key="1">
    <citation type="journal article" date="2024" name="bioRxiv">
        <title>A reference genome for Trichogramma kaykai: A tiny desert-dwelling parasitoid wasp with competing sex-ratio distorters.</title>
        <authorList>
            <person name="Culotta J."/>
            <person name="Lindsey A.R."/>
        </authorList>
    </citation>
    <scope>NUCLEOTIDE SEQUENCE [LARGE SCALE GENOMIC DNA]</scope>
    <source>
        <strain evidence="1 2">KSX58</strain>
    </source>
</reference>
<sequence>MCDAELCLNFRGNLRIIGFTDDIALVAVAKHLWQIYIRSSPCIRYLCLHIDSRLKFDQHLRTVSEKATKVAGALAKIMPNTGGPRSSRRVVKRRPYIDEPACA</sequence>
<accession>A0ABD2X7Q4</accession>
<keyword evidence="2" id="KW-1185">Reference proteome</keyword>
<gene>
    <name evidence="1" type="ORF">TKK_006031</name>
</gene>
<organism evidence="1 2">
    <name type="scientific">Trichogramma kaykai</name>
    <dbReference type="NCBI Taxonomy" id="54128"/>
    <lineage>
        <taxon>Eukaryota</taxon>
        <taxon>Metazoa</taxon>
        <taxon>Ecdysozoa</taxon>
        <taxon>Arthropoda</taxon>
        <taxon>Hexapoda</taxon>
        <taxon>Insecta</taxon>
        <taxon>Pterygota</taxon>
        <taxon>Neoptera</taxon>
        <taxon>Endopterygota</taxon>
        <taxon>Hymenoptera</taxon>
        <taxon>Apocrita</taxon>
        <taxon>Proctotrupomorpha</taxon>
        <taxon>Chalcidoidea</taxon>
        <taxon>Trichogrammatidae</taxon>
        <taxon>Trichogramma</taxon>
    </lineage>
</organism>